<dbReference type="InterPro" id="IPR057672">
    <property type="entry name" value="TPR_IPO4/5"/>
</dbReference>
<dbReference type="Gene3D" id="1.25.10.10">
    <property type="entry name" value="Leucine-rich Repeat Variant"/>
    <property type="match status" value="1"/>
</dbReference>
<dbReference type="Pfam" id="PF24714">
    <property type="entry name" value="TOR1L1_N"/>
    <property type="match status" value="1"/>
</dbReference>
<name>A0A9P4S7K6_9PEZI</name>
<evidence type="ECO:0000256" key="8">
    <source>
        <dbReference type="PROSITE-ProRule" id="PRU00103"/>
    </source>
</evidence>
<dbReference type="InterPro" id="IPR016024">
    <property type="entry name" value="ARM-type_fold"/>
</dbReference>
<keyword evidence="3" id="KW-0813">Transport</keyword>
<dbReference type="InterPro" id="IPR001494">
    <property type="entry name" value="Importin-beta_N"/>
</dbReference>
<dbReference type="AlphaFoldDB" id="A0A9P4S7K6"/>
<reference evidence="10" key="1">
    <citation type="journal article" date="2020" name="Stud. Mycol.">
        <title>101 Dothideomycetes genomes: a test case for predicting lifestyles and emergence of pathogens.</title>
        <authorList>
            <person name="Haridas S."/>
            <person name="Albert R."/>
            <person name="Binder M."/>
            <person name="Bloem J."/>
            <person name="Labutti K."/>
            <person name="Salamov A."/>
            <person name="Andreopoulos B."/>
            <person name="Baker S."/>
            <person name="Barry K."/>
            <person name="Bills G."/>
            <person name="Bluhm B."/>
            <person name="Cannon C."/>
            <person name="Castanera R."/>
            <person name="Culley D."/>
            <person name="Daum C."/>
            <person name="Ezra D."/>
            <person name="Gonzalez J."/>
            <person name="Henrissat B."/>
            <person name="Kuo A."/>
            <person name="Liang C."/>
            <person name="Lipzen A."/>
            <person name="Lutzoni F."/>
            <person name="Magnuson J."/>
            <person name="Mondo S."/>
            <person name="Nolan M."/>
            <person name="Ohm R."/>
            <person name="Pangilinan J."/>
            <person name="Park H.-J."/>
            <person name="Ramirez L."/>
            <person name="Alfaro M."/>
            <person name="Sun H."/>
            <person name="Tritt A."/>
            <person name="Yoshinaga Y."/>
            <person name="Zwiers L.-H."/>
            <person name="Turgeon B."/>
            <person name="Goodwin S."/>
            <person name="Spatafora J."/>
            <person name="Crous P."/>
            <person name="Grigoriev I."/>
        </authorList>
    </citation>
    <scope>NUCLEOTIDE SEQUENCE</scope>
    <source>
        <strain evidence="10">CBS 101060</strain>
    </source>
</reference>
<dbReference type="Pfam" id="PF25780">
    <property type="entry name" value="TPR_IPO5"/>
    <property type="match status" value="1"/>
</dbReference>
<evidence type="ECO:0000256" key="6">
    <source>
        <dbReference type="ARBA" id="ARBA00022927"/>
    </source>
</evidence>
<keyword evidence="11" id="KW-1185">Reference proteome</keyword>
<dbReference type="GO" id="GO:0006606">
    <property type="term" value="P:protein import into nucleus"/>
    <property type="evidence" value="ECO:0007669"/>
    <property type="project" value="InterPro"/>
</dbReference>
<feature type="repeat" description="HEAT" evidence="8">
    <location>
        <begin position="386"/>
        <end position="424"/>
    </location>
</feature>
<evidence type="ECO:0000256" key="2">
    <source>
        <dbReference type="ARBA" id="ARBA00004496"/>
    </source>
</evidence>
<keyword evidence="5" id="KW-0677">Repeat</keyword>
<dbReference type="SUPFAM" id="SSF48371">
    <property type="entry name" value="ARM repeat"/>
    <property type="match status" value="2"/>
</dbReference>
<dbReference type="Proteomes" id="UP000799429">
    <property type="component" value="Unassembled WGS sequence"/>
</dbReference>
<gene>
    <name evidence="10" type="ORF">M501DRAFT_995545</name>
</gene>
<proteinExistence type="predicted"/>
<dbReference type="InterPro" id="IPR011989">
    <property type="entry name" value="ARM-like"/>
</dbReference>
<dbReference type="Pfam" id="PF03810">
    <property type="entry name" value="IBN_N"/>
    <property type="match status" value="1"/>
</dbReference>
<evidence type="ECO:0000313" key="11">
    <source>
        <dbReference type="Proteomes" id="UP000799429"/>
    </source>
</evidence>
<dbReference type="PROSITE" id="PS50077">
    <property type="entry name" value="HEAT_REPEAT"/>
    <property type="match status" value="1"/>
</dbReference>
<comment type="subcellular location">
    <subcellularLocation>
        <location evidence="2">Cytoplasm</location>
    </subcellularLocation>
    <subcellularLocation>
        <location evidence="1">Nucleus</location>
    </subcellularLocation>
</comment>
<dbReference type="PANTHER" id="PTHR10527">
    <property type="entry name" value="IMPORTIN BETA"/>
    <property type="match status" value="1"/>
</dbReference>
<dbReference type="InterPro" id="IPR057600">
    <property type="entry name" value="TORTIFOLIA1/SINE1-2_N"/>
</dbReference>
<evidence type="ECO:0000256" key="3">
    <source>
        <dbReference type="ARBA" id="ARBA00022448"/>
    </source>
</evidence>
<sequence>MAEQQFVELLQTLLKPNTEGVKAATATLNKEYYTSPASLTALLQILTSHESSALRQLAAVESRKLVSKHWAAVPADQKPTIRNQLLQTTFTEDDKLVRHSKARVVSAIAQYDLEDGQWGDLPPLLQRAAVEQNAQHREVGVYILFTLLETLGDLFTENLTDLFTLFSKTIQDPESMDVKINTMLCLSRIAMMVDPDEDERSLKLFQDAVPHLVAVLKATVDAGDEEHALQAFEIFQTLIGLESALLNNHFGDLIKFMIDLASQTEIDDEYRAQALAFLMSCVRYRKLKIQGLRLGELITTKALQIVTELGDLSAEEEDVTPARSALGLLDILASSLPPTQVVVPLLKAIGPYVTSQDPDYRRAGILALGMCVEGAPDFISTQLKEILPLVLHLLEDQDIKVRAAALNGVARLADDLAEDMGEEHSRLIPALIKNFDLAITQDQKNERNLEIIRGSCNAVDSFIEGLDTEDAAKYVPELVPRFSQLFEHEDYKSRIAAIGAIGSIAAAGEEAFLPFFEPTMRALGPYISLKESQADLDLRGVVCDSLGKIASAVGAEPFKPYVGPLMHASEEALHLDHPRLRETSYILWSTIAKVYEENFEPYLEGCIQGLQECLQQDEAEDEVQLGEEAKDLIGAEVSIAGKKVRVVSATNDDDDDDILDGIDGDDDDWDDLLGGMSAVAMEKEIAIEVVGDVITYTRRKFLPYFQKTVEIILGMVDHEYEGVRKSAIGTLWRAFACLWGLEEGSGMEKWKPGIPLQVQPTDDLIKFGRLVMTGTLQILTTEEDRATVTDINRSLAASLKLCGPAVLTTESGTVVKELTEQLVIILTKKHPCQQDLGDEGDDEVMEESSEYDWLVIETALDVVSCFSVALGPSFGELWKIFNKPVIKYASSQERSERSQSVGTIAECIGNMGVACTEYTSALLKLLLHRLSDEDPDTKSNAAYAVGLLCENSGAEQEILKAYPTICAKLDPMLSEGQHARMLDNAAGCVSRMISAHPTHIPVSEVLPRLVQFLPLREDFEEHKPIFQMIFKLYQSNDATIQQLTPQLMQVFQKVVESPEEQVDEETKTKIVELVQYLQSK</sequence>
<evidence type="ECO:0000256" key="5">
    <source>
        <dbReference type="ARBA" id="ARBA00022737"/>
    </source>
</evidence>
<dbReference type="EMBL" id="MU006099">
    <property type="protein sequence ID" value="KAF2837586.1"/>
    <property type="molecule type" value="Genomic_DNA"/>
</dbReference>
<dbReference type="InterPro" id="IPR021133">
    <property type="entry name" value="HEAT_type_2"/>
</dbReference>
<dbReference type="SMART" id="SM00913">
    <property type="entry name" value="IBN_N"/>
    <property type="match status" value="1"/>
</dbReference>
<accession>A0A9P4S7K6</accession>
<evidence type="ECO:0000256" key="1">
    <source>
        <dbReference type="ARBA" id="ARBA00004123"/>
    </source>
</evidence>
<dbReference type="GO" id="GO:0005737">
    <property type="term" value="C:cytoplasm"/>
    <property type="evidence" value="ECO:0007669"/>
    <property type="project" value="UniProtKB-SubCell"/>
</dbReference>
<keyword evidence="6" id="KW-0653">Protein transport</keyword>
<dbReference type="OrthoDB" id="7862313at2759"/>
<keyword evidence="4" id="KW-0963">Cytoplasm</keyword>
<evidence type="ECO:0000259" key="9">
    <source>
        <dbReference type="PROSITE" id="PS50166"/>
    </source>
</evidence>
<evidence type="ECO:0000313" key="10">
    <source>
        <dbReference type="EMBL" id="KAF2837586.1"/>
    </source>
</evidence>
<evidence type="ECO:0000256" key="7">
    <source>
        <dbReference type="ARBA" id="ARBA00023242"/>
    </source>
</evidence>
<organism evidence="10 11">
    <name type="scientific">Patellaria atrata CBS 101060</name>
    <dbReference type="NCBI Taxonomy" id="1346257"/>
    <lineage>
        <taxon>Eukaryota</taxon>
        <taxon>Fungi</taxon>
        <taxon>Dikarya</taxon>
        <taxon>Ascomycota</taxon>
        <taxon>Pezizomycotina</taxon>
        <taxon>Dothideomycetes</taxon>
        <taxon>Dothideomycetes incertae sedis</taxon>
        <taxon>Patellariales</taxon>
        <taxon>Patellariaceae</taxon>
        <taxon>Patellaria</taxon>
    </lineage>
</organism>
<keyword evidence="7" id="KW-0539">Nucleus</keyword>
<dbReference type="InterPro" id="IPR040122">
    <property type="entry name" value="Importin_beta"/>
</dbReference>
<dbReference type="PROSITE" id="PS50166">
    <property type="entry name" value="IMPORTIN_B_NT"/>
    <property type="match status" value="1"/>
</dbReference>
<comment type="caution">
    <text evidence="10">The sequence shown here is derived from an EMBL/GenBank/DDBJ whole genome shotgun (WGS) entry which is preliminary data.</text>
</comment>
<feature type="domain" description="Importin N-terminal" evidence="9">
    <location>
        <begin position="24"/>
        <end position="91"/>
    </location>
</feature>
<protein>
    <submittedName>
        <fullName evidence="10">ARM repeat-containing protein</fullName>
    </submittedName>
</protein>
<evidence type="ECO:0000256" key="4">
    <source>
        <dbReference type="ARBA" id="ARBA00022490"/>
    </source>
</evidence>
<dbReference type="GO" id="GO:0005634">
    <property type="term" value="C:nucleus"/>
    <property type="evidence" value="ECO:0007669"/>
    <property type="project" value="UniProtKB-ARBA"/>
</dbReference>
<dbReference type="GO" id="GO:0031267">
    <property type="term" value="F:small GTPase binding"/>
    <property type="evidence" value="ECO:0007669"/>
    <property type="project" value="InterPro"/>
</dbReference>